<evidence type="ECO:0000256" key="3">
    <source>
        <dbReference type="ARBA" id="ARBA00022658"/>
    </source>
</evidence>
<keyword evidence="3" id="KW-0344">Guanine-nucleotide releasing factor</keyword>
<dbReference type="SMART" id="SM00325">
    <property type="entry name" value="RhoGEF"/>
    <property type="match status" value="1"/>
</dbReference>
<dbReference type="InterPro" id="IPR013083">
    <property type="entry name" value="Znf_RING/FYVE/PHD"/>
</dbReference>
<dbReference type="SMART" id="SM00233">
    <property type="entry name" value="PH"/>
    <property type="match status" value="1"/>
</dbReference>
<sequence length="693" mass="77404">MTTAAREAAMAPGDSESTLSHAGANSMQTSFSSEDLLFPPFAGYRPGLSESFSAPDLMDTSMSSIDTFDPSAETANTLMSRTASSESLLGSSKRSKIANEILESERRYVDSLIQLRKTFFEPLMTAVGTPTEILPKKTIQNIFSELPGLINVNTELLKQLENRLEAQPWSSSDGFMGDIFLNLAPYLKMYSSYVKNFNNALSLVTENMAKVPAFAQFIARQNTDPELKGLPLQSFLILPVQRIPRYKMLLEDLLKQTDQEHPDYPTLQKSLAKIAEVAVFVNETIREHEMMQELIEVQASLHGLNEDLVSPGRRLLSRGRVQKISRKRHHARYLILLSDFLIYASPGMLEGQYTFHRKLDLELCEVVDVEDTKHMQHIFQIVSPEKSFAMYAESAEEKQKWIYDIDSAAKELRTNRSTLRSEQDGEDWASWQKRRKMHNYSAPVWMPDDSTNCCMLCAQEFSLLKRKHHCRACGKIVCYACSNKHFLIPSLHKDTPARACDPCYERIVREGKLQVVAQPPQSPSLLARRSFDFPRSPAALLPLPVKGGSDGTGVANLRNGARRVRPVSMAPNLWNVFGHSSGAQNKIPAVQAEKPADASAAVEPTGLRVFPAPSNACSLCYAGFSWMRWRYHCKTCGRVVCSSCTPKNGRHDTCDPCHRGIDPHDVMVDPSGGGWSASPTILINDSAMDVDDE</sequence>
<dbReference type="InterPro" id="IPR011993">
    <property type="entry name" value="PH-like_dom_sf"/>
</dbReference>
<keyword evidence="6" id="KW-0862">Zinc</keyword>
<dbReference type="SMART" id="SM00064">
    <property type="entry name" value="FYVE"/>
    <property type="match status" value="2"/>
</dbReference>
<protein>
    <submittedName>
        <fullName evidence="13">Uncharacterized protein</fullName>
    </submittedName>
</protein>
<feature type="domain" description="FYVE-type" evidence="12">
    <location>
        <begin position="611"/>
        <end position="662"/>
    </location>
</feature>
<evidence type="ECO:0000256" key="4">
    <source>
        <dbReference type="ARBA" id="ARBA00022723"/>
    </source>
</evidence>
<feature type="domain" description="DH" evidence="11">
    <location>
        <begin position="93"/>
        <end position="284"/>
    </location>
</feature>
<dbReference type="SUPFAM" id="SSF50729">
    <property type="entry name" value="PH domain-like"/>
    <property type="match status" value="1"/>
</dbReference>
<dbReference type="InterPro" id="IPR000306">
    <property type="entry name" value="Znf_FYVE"/>
</dbReference>
<dbReference type="SUPFAM" id="SSF57903">
    <property type="entry name" value="FYVE/PHD zinc finger"/>
    <property type="match status" value="2"/>
</dbReference>
<evidence type="ECO:0000313" key="14">
    <source>
        <dbReference type="Proteomes" id="UP001212152"/>
    </source>
</evidence>
<evidence type="ECO:0000256" key="1">
    <source>
        <dbReference type="ARBA" id="ARBA00004245"/>
    </source>
</evidence>
<dbReference type="Pfam" id="PF00621">
    <property type="entry name" value="RhoGEF"/>
    <property type="match status" value="1"/>
</dbReference>
<dbReference type="SUPFAM" id="SSF48065">
    <property type="entry name" value="DBL homology domain (DH-domain)"/>
    <property type="match status" value="1"/>
</dbReference>
<dbReference type="AlphaFoldDB" id="A0AAD5XQH4"/>
<dbReference type="GO" id="GO:0008270">
    <property type="term" value="F:zinc ion binding"/>
    <property type="evidence" value="ECO:0007669"/>
    <property type="project" value="UniProtKB-KW"/>
</dbReference>
<dbReference type="PANTHER" id="PTHR12673">
    <property type="entry name" value="FACIOGENITAL DYSPLASIA PROTEIN"/>
    <property type="match status" value="1"/>
</dbReference>
<evidence type="ECO:0000256" key="8">
    <source>
        <dbReference type="PROSITE-ProRule" id="PRU00091"/>
    </source>
</evidence>
<dbReference type="InterPro" id="IPR017455">
    <property type="entry name" value="Znf_FYVE-rel"/>
</dbReference>
<dbReference type="InterPro" id="IPR011011">
    <property type="entry name" value="Znf_FYVE_PHD"/>
</dbReference>
<proteinExistence type="predicted"/>
<feature type="compositionally biased region" description="Polar residues" evidence="9">
    <location>
        <begin position="15"/>
        <end position="26"/>
    </location>
</feature>
<organism evidence="13 14">
    <name type="scientific">Geranomyces variabilis</name>
    <dbReference type="NCBI Taxonomy" id="109894"/>
    <lineage>
        <taxon>Eukaryota</taxon>
        <taxon>Fungi</taxon>
        <taxon>Fungi incertae sedis</taxon>
        <taxon>Chytridiomycota</taxon>
        <taxon>Chytridiomycota incertae sedis</taxon>
        <taxon>Chytridiomycetes</taxon>
        <taxon>Spizellomycetales</taxon>
        <taxon>Powellomycetaceae</taxon>
        <taxon>Geranomyces</taxon>
    </lineage>
</organism>
<dbReference type="Pfam" id="PF00169">
    <property type="entry name" value="PH"/>
    <property type="match status" value="1"/>
</dbReference>
<dbReference type="InterPro" id="IPR000219">
    <property type="entry name" value="DH_dom"/>
</dbReference>
<evidence type="ECO:0000256" key="5">
    <source>
        <dbReference type="ARBA" id="ARBA00022771"/>
    </source>
</evidence>
<dbReference type="GO" id="GO:0005737">
    <property type="term" value="C:cytoplasm"/>
    <property type="evidence" value="ECO:0007669"/>
    <property type="project" value="TreeGrafter"/>
</dbReference>
<feature type="domain" description="PH" evidence="10">
    <location>
        <begin position="314"/>
        <end position="410"/>
    </location>
</feature>
<feature type="domain" description="FYVE-type" evidence="12">
    <location>
        <begin position="448"/>
        <end position="508"/>
    </location>
</feature>
<dbReference type="PROSITE" id="PS50003">
    <property type="entry name" value="PH_DOMAIN"/>
    <property type="match status" value="1"/>
</dbReference>
<dbReference type="PROSITE" id="PS50178">
    <property type="entry name" value="ZF_FYVE"/>
    <property type="match status" value="2"/>
</dbReference>
<name>A0AAD5XQH4_9FUNG</name>
<dbReference type="InterPro" id="IPR001849">
    <property type="entry name" value="PH_domain"/>
</dbReference>
<evidence type="ECO:0000256" key="2">
    <source>
        <dbReference type="ARBA" id="ARBA00022490"/>
    </source>
</evidence>
<dbReference type="Proteomes" id="UP001212152">
    <property type="component" value="Unassembled WGS sequence"/>
</dbReference>
<dbReference type="Gene3D" id="3.30.40.10">
    <property type="entry name" value="Zinc/RING finger domain, C3HC4 (zinc finger)"/>
    <property type="match status" value="2"/>
</dbReference>
<keyword evidence="7" id="KW-0206">Cytoskeleton</keyword>
<evidence type="ECO:0000256" key="9">
    <source>
        <dbReference type="SAM" id="MobiDB-lite"/>
    </source>
</evidence>
<dbReference type="Pfam" id="PF01363">
    <property type="entry name" value="FYVE"/>
    <property type="match status" value="2"/>
</dbReference>
<reference evidence="13" key="1">
    <citation type="submission" date="2020-05" db="EMBL/GenBank/DDBJ databases">
        <title>Phylogenomic resolution of chytrid fungi.</title>
        <authorList>
            <person name="Stajich J.E."/>
            <person name="Amses K."/>
            <person name="Simmons R."/>
            <person name="Seto K."/>
            <person name="Myers J."/>
            <person name="Bonds A."/>
            <person name="Quandt C.A."/>
            <person name="Barry K."/>
            <person name="Liu P."/>
            <person name="Grigoriev I."/>
            <person name="Longcore J.E."/>
            <person name="James T.Y."/>
        </authorList>
    </citation>
    <scope>NUCLEOTIDE SEQUENCE</scope>
    <source>
        <strain evidence="13">JEL0379</strain>
    </source>
</reference>
<dbReference type="CDD" id="cd00160">
    <property type="entry name" value="RhoGEF"/>
    <property type="match status" value="1"/>
</dbReference>
<dbReference type="InterPro" id="IPR035899">
    <property type="entry name" value="DBL_dom_sf"/>
</dbReference>
<dbReference type="EMBL" id="JADGJQ010000003">
    <property type="protein sequence ID" value="KAJ3184511.1"/>
    <property type="molecule type" value="Genomic_DNA"/>
</dbReference>
<evidence type="ECO:0000259" key="10">
    <source>
        <dbReference type="PROSITE" id="PS50003"/>
    </source>
</evidence>
<dbReference type="GO" id="GO:0005856">
    <property type="term" value="C:cytoskeleton"/>
    <property type="evidence" value="ECO:0007669"/>
    <property type="project" value="UniProtKB-SubCell"/>
</dbReference>
<comment type="subcellular location">
    <subcellularLocation>
        <location evidence="1">Cytoplasm</location>
        <location evidence="1">Cytoskeleton</location>
    </subcellularLocation>
</comment>
<comment type="caution">
    <text evidence="13">The sequence shown here is derived from an EMBL/GenBank/DDBJ whole genome shotgun (WGS) entry which is preliminary data.</text>
</comment>
<dbReference type="Gene3D" id="1.20.900.10">
    <property type="entry name" value="Dbl homology (DH) domain"/>
    <property type="match status" value="1"/>
</dbReference>
<keyword evidence="5 8" id="KW-0863">Zinc-finger</keyword>
<keyword evidence="14" id="KW-1185">Reference proteome</keyword>
<dbReference type="InterPro" id="IPR051092">
    <property type="entry name" value="FYVE_RhoGEF_PH"/>
</dbReference>
<evidence type="ECO:0000256" key="7">
    <source>
        <dbReference type="ARBA" id="ARBA00023212"/>
    </source>
</evidence>
<evidence type="ECO:0000259" key="12">
    <source>
        <dbReference type="PROSITE" id="PS50178"/>
    </source>
</evidence>
<dbReference type="CDD" id="cd00065">
    <property type="entry name" value="FYVE_like_SF"/>
    <property type="match status" value="1"/>
</dbReference>
<gene>
    <name evidence="13" type="ORF">HDU87_003911</name>
</gene>
<evidence type="ECO:0000313" key="13">
    <source>
        <dbReference type="EMBL" id="KAJ3184511.1"/>
    </source>
</evidence>
<keyword evidence="2" id="KW-0963">Cytoplasm</keyword>
<accession>A0AAD5XQH4</accession>
<dbReference type="PROSITE" id="PS50010">
    <property type="entry name" value="DH_2"/>
    <property type="match status" value="1"/>
</dbReference>
<evidence type="ECO:0000256" key="6">
    <source>
        <dbReference type="ARBA" id="ARBA00022833"/>
    </source>
</evidence>
<dbReference type="PANTHER" id="PTHR12673:SF159">
    <property type="entry name" value="LD03170P"/>
    <property type="match status" value="1"/>
</dbReference>
<keyword evidence="4" id="KW-0479">Metal-binding</keyword>
<feature type="region of interest" description="Disordered" evidence="9">
    <location>
        <begin position="1"/>
        <end position="26"/>
    </location>
</feature>
<evidence type="ECO:0000259" key="11">
    <source>
        <dbReference type="PROSITE" id="PS50010"/>
    </source>
</evidence>
<dbReference type="GO" id="GO:0005085">
    <property type="term" value="F:guanyl-nucleotide exchange factor activity"/>
    <property type="evidence" value="ECO:0007669"/>
    <property type="project" value="UniProtKB-KW"/>
</dbReference>
<dbReference type="Gene3D" id="2.30.29.30">
    <property type="entry name" value="Pleckstrin-homology domain (PH domain)/Phosphotyrosine-binding domain (PTB)"/>
    <property type="match status" value="1"/>
</dbReference>